<protein>
    <recommendedName>
        <fullName evidence="3">Alpha/beta hydrolase</fullName>
    </recommendedName>
</protein>
<dbReference type="RefSeq" id="WP_263569183.1">
    <property type="nucleotide sequence ID" value="NZ_JAJIRN010000001.1"/>
</dbReference>
<gene>
    <name evidence="1" type="ORF">LNV07_00290</name>
</gene>
<dbReference type="EMBL" id="JAJIRN010000001">
    <property type="protein sequence ID" value="MCV2366542.1"/>
    <property type="molecule type" value="Genomic_DNA"/>
</dbReference>
<keyword evidence="2" id="KW-1185">Reference proteome</keyword>
<evidence type="ECO:0000313" key="1">
    <source>
        <dbReference type="EMBL" id="MCV2366542.1"/>
    </source>
</evidence>
<dbReference type="InterPro" id="IPR029058">
    <property type="entry name" value="AB_hydrolase_fold"/>
</dbReference>
<name>A0ABT2YAD2_9BURK</name>
<organism evidence="1 2">
    <name type="scientific">Roseateles oligotrophus</name>
    <dbReference type="NCBI Taxonomy" id="1769250"/>
    <lineage>
        <taxon>Bacteria</taxon>
        <taxon>Pseudomonadati</taxon>
        <taxon>Pseudomonadota</taxon>
        <taxon>Betaproteobacteria</taxon>
        <taxon>Burkholderiales</taxon>
        <taxon>Sphaerotilaceae</taxon>
        <taxon>Roseateles</taxon>
    </lineage>
</organism>
<sequence>MRTKLNAHPQSSRRHMLADIEQIGATAKAADALPPNHQVPGLALRASKPGFDIPADYVKRQYPQAREIWIEAGHKLQWEAPADVVAATRSLLTAKPARQAGL</sequence>
<dbReference type="SUPFAM" id="SSF53474">
    <property type="entry name" value="alpha/beta-Hydrolases"/>
    <property type="match status" value="1"/>
</dbReference>
<evidence type="ECO:0000313" key="2">
    <source>
        <dbReference type="Proteomes" id="UP001209701"/>
    </source>
</evidence>
<comment type="caution">
    <text evidence="1">The sequence shown here is derived from an EMBL/GenBank/DDBJ whole genome shotgun (WGS) entry which is preliminary data.</text>
</comment>
<evidence type="ECO:0008006" key="3">
    <source>
        <dbReference type="Google" id="ProtNLM"/>
    </source>
</evidence>
<dbReference type="Gene3D" id="3.40.50.1820">
    <property type="entry name" value="alpha/beta hydrolase"/>
    <property type="match status" value="1"/>
</dbReference>
<reference evidence="1 2" key="1">
    <citation type="submission" date="2021-11" db="EMBL/GenBank/DDBJ databases">
        <authorList>
            <person name="Liang Q."/>
            <person name="Mou H."/>
            <person name="Liu Z."/>
        </authorList>
    </citation>
    <scope>NUCLEOTIDE SEQUENCE [LARGE SCALE GENOMIC DNA]</scope>
    <source>
        <strain evidence="1 2">CHU3</strain>
    </source>
</reference>
<dbReference type="Proteomes" id="UP001209701">
    <property type="component" value="Unassembled WGS sequence"/>
</dbReference>
<accession>A0ABT2YAD2</accession>
<proteinExistence type="predicted"/>